<reference evidence="2" key="1">
    <citation type="submission" date="2018-05" db="EMBL/GenBank/DDBJ databases">
        <authorList>
            <person name="Lanie J.A."/>
            <person name="Ng W.-L."/>
            <person name="Kazmierczak K.M."/>
            <person name="Andrzejewski T.M."/>
            <person name="Davidsen T.M."/>
            <person name="Wayne K.J."/>
            <person name="Tettelin H."/>
            <person name="Glass J.I."/>
            <person name="Rusch D."/>
            <person name="Podicherti R."/>
            <person name="Tsui H.-C.T."/>
            <person name="Winkler M.E."/>
        </authorList>
    </citation>
    <scope>NUCLEOTIDE SEQUENCE</scope>
</reference>
<protein>
    <submittedName>
        <fullName evidence="2">Uncharacterized protein</fullName>
    </submittedName>
</protein>
<evidence type="ECO:0000256" key="1">
    <source>
        <dbReference type="SAM" id="MobiDB-lite"/>
    </source>
</evidence>
<dbReference type="AlphaFoldDB" id="A0A381SGC5"/>
<name>A0A381SGC5_9ZZZZ</name>
<proteinExistence type="predicted"/>
<sequence length="43" mass="4970">MVAFLDVEAAGEGRPRSGHDQCPNFSIHPYDSRRFCNSFIERR</sequence>
<organism evidence="2">
    <name type="scientific">marine metagenome</name>
    <dbReference type="NCBI Taxonomy" id="408172"/>
    <lineage>
        <taxon>unclassified sequences</taxon>
        <taxon>metagenomes</taxon>
        <taxon>ecological metagenomes</taxon>
    </lineage>
</organism>
<feature type="region of interest" description="Disordered" evidence="1">
    <location>
        <begin position="1"/>
        <end position="23"/>
    </location>
</feature>
<evidence type="ECO:0000313" key="2">
    <source>
        <dbReference type="EMBL" id="SVA00243.1"/>
    </source>
</evidence>
<dbReference type="EMBL" id="UINC01002781">
    <property type="protein sequence ID" value="SVA00243.1"/>
    <property type="molecule type" value="Genomic_DNA"/>
</dbReference>
<accession>A0A381SGC5</accession>
<gene>
    <name evidence="2" type="ORF">METZ01_LOCUS53097</name>
</gene>